<keyword evidence="4" id="KW-1185">Reference proteome</keyword>
<sequence>MLPNPLPKLADDPTGRGLGLELPPGGLVSDTADGPWPEPLLWCASAPARAGDWSALLPARRTAGLHPVLLGADRPEVDPATWELMPELASYPGDHDAEDVLADFWEEYAEEELSEAHGQSSSNGRTPGVLSRVKSLFTPAFSDAPSAAAGASDSESSETSTAASGTDSEDRGPTSGFDWPGLAPAGREEEDPEVRAAATADLVAGGNQLLPHSRLGLVPARRSADIPAAIGWSGPVNHENDVARLCAVLRSWEDRFGIRVVALGFDIMVVSVAAPPATLAEAEQLAAEHFAFCPDNLQQGDHTDLRAYAKKELLGQHFWTFWWD</sequence>
<reference evidence="3 4" key="1">
    <citation type="submission" date="2015-01" db="EMBL/GenBank/DDBJ databases">
        <title>Enhanced salinomycin production by adjusting the supply of polyketide extender units in Streptomyce albus DSM 41398.</title>
        <authorList>
            <person name="Lu C."/>
        </authorList>
    </citation>
    <scope>NUCLEOTIDE SEQUENCE [LARGE SCALE GENOMIC DNA]</scope>
    <source>
        <strain evidence="4">ATCC 21838 / DSM 41398 / FERM P-419 / JCM 4703 / NBRC 107858</strain>
    </source>
</reference>
<dbReference type="Pfam" id="PF14062">
    <property type="entry name" value="DUF4253"/>
    <property type="match status" value="1"/>
</dbReference>
<gene>
    <name evidence="3" type="ORF">SLNWT_2800</name>
</gene>
<feature type="region of interest" description="Disordered" evidence="1">
    <location>
        <begin position="1"/>
        <end position="31"/>
    </location>
</feature>
<feature type="domain" description="DUF4253" evidence="2">
    <location>
        <begin position="214"/>
        <end position="324"/>
    </location>
</feature>
<evidence type="ECO:0000256" key="1">
    <source>
        <dbReference type="SAM" id="MobiDB-lite"/>
    </source>
</evidence>
<dbReference type="EMBL" id="CP010519">
    <property type="protein sequence ID" value="AJE83176.1"/>
    <property type="molecule type" value="Genomic_DNA"/>
</dbReference>
<dbReference type="Proteomes" id="UP000031523">
    <property type="component" value="Chromosome"/>
</dbReference>
<dbReference type="AlphaFoldDB" id="A0A0B5EWW9"/>
<protein>
    <recommendedName>
        <fullName evidence="2">DUF4253 domain-containing protein</fullName>
    </recommendedName>
</protein>
<evidence type="ECO:0000313" key="4">
    <source>
        <dbReference type="Proteomes" id="UP000031523"/>
    </source>
</evidence>
<accession>A0A0B5EWW9</accession>
<feature type="compositionally biased region" description="Low complexity" evidence="1">
    <location>
        <begin position="144"/>
        <end position="166"/>
    </location>
</feature>
<organism evidence="3 4">
    <name type="scientific">Streptomyces albus (strain ATCC 21838 / DSM 41398 / FERM P-419 / JCM 4703 / NBRC 107858)</name>
    <dbReference type="NCBI Taxonomy" id="1081613"/>
    <lineage>
        <taxon>Bacteria</taxon>
        <taxon>Bacillati</taxon>
        <taxon>Actinomycetota</taxon>
        <taxon>Actinomycetes</taxon>
        <taxon>Kitasatosporales</taxon>
        <taxon>Streptomycetaceae</taxon>
        <taxon>Streptomyces</taxon>
    </lineage>
</organism>
<evidence type="ECO:0000259" key="2">
    <source>
        <dbReference type="Pfam" id="PF14062"/>
    </source>
</evidence>
<dbReference type="KEGG" id="sals:SLNWT_2800"/>
<name>A0A0B5EWW9_STRA4</name>
<dbReference type="InterPro" id="IPR025349">
    <property type="entry name" value="DUF4253"/>
</dbReference>
<proteinExistence type="predicted"/>
<feature type="region of interest" description="Disordered" evidence="1">
    <location>
        <begin position="144"/>
        <end position="194"/>
    </location>
</feature>
<evidence type="ECO:0000313" key="3">
    <source>
        <dbReference type="EMBL" id="AJE83176.1"/>
    </source>
</evidence>